<dbReference type="EMBL" id="JARKHS020029474">
    <property type="protein sequence ID" value="KAK8763273.1"/>
    <property type="molecule type" value="Genomic_DNA"/>
</dbReference>
<sequence length="76" mass="8829">MRIRISKNTLFLLFFDIGSVIQQPSIFYKNSLASFAETTYQVVNLCARVYMLWCLILCYHSMHRTQTSEDAMSPAN</sequence>
<protein>
    <submittedName>
        <fullName evidence="1">Uncharacterized protein</fullName>
    </submittedName>
</protein>
<keyword evidence="2" id="KW-1185">Reference proteome</keyword>
<accession>A0AAQ4DLD3</accession>
<dbReference type="AlphaFoldDB" id="A0AAQ4DLD3"/>
<proteinExistence type="predicted"/>
<reference evidence="1 2" key="1">
    <citation type="journal article" date="2023" name="Arcadia Sci">
        <title>De novo assembly of a long-read Amblyomma americanum tick genome.</title>
        <authorList>
            <person name="Chou S."/>
            <person name="Poskanzer K.E."/>
            <person name="Rollins M."/>
            <person name="Thuy-Boun P.S."/>
        </authorList>
    </citation>
    <scope>NUCLEOTIDE SEQUENCE [LARGE SCALE GENOMIC DNA]</scope>
    <source>
        <strain evidence="1">F_SG_1</strain>
        <tissue evidence="1">Salivary glands</tissue>
    </source>
</reference>
<comment type="caution">
    <text evidence="1">The sequence shown here is derived from an EMBL/GenBank/DDBJ whole genome shotgun (WGS) entry which is preliminary data.</text>
</comment>
<evidence type="ECO:0000313" key="2">
    <source>
        <dbReference type="Proteomes" id="UP001321473"/>
    </source>
</evidence>
<name>A0AAQ4DLD3_AMBAM</name>
<organism evidence="1 2">
    <name type="scientific">Amblyomma americanum</name>
    <name type="common">Lone star tick</name>
    <dbReference type="NCBI Taxonomy" id="6943"/>
    <lineage>
        <taxon>Eukaryota</taxon>
        <taxon>Metazoa</taxon>
        <taxon>Ecdysozoa</taxon>
        <taxon>Arthropoda</taxon>
        <taxon>Chelicerata</taxon>
        <taxon>Arachnida</taxon>
        <taxon>Acari</taxon>
        <taxon>Parasitiformes</taxon>
        <taxon>Ixodida</taxon>
        <taxon>Ixodoidea</taxon>
        <taxon>Ixodidae</taxon>
        <taxon>Amblyomminae</taxon>
        <taxon>Amblyomma</taxon>
    </lineage>
</organism>
<dbReference type="Proteomes" id="UP001321473">
    <property type="component" value="Unassembled WGS sequence"/>
</dbReference>
<gene>
    <name evidence="1" type="ORF">V5799_034117</name>
</gene>
<evidence type="ECO:0000313" key="1">
    <source>
        <dbReference type="EMBL" id="KAK8763273.1"/>
    </source>
</evidence>